<protein>
    <submittedName>
        <fullName evidence="6">M14 family metallopeptidase</fullName>
    </submittedName>
</protein>
<reference evidence="6 7" key="1">
    <citation type="journal article" date="2016" name="Antonie Van Leeuwenhoek">
        <title>Dongia soli sp. nov., isolated from soil from Dokdo, Korea.</title>
        <authorList>
            <person name="Kim D.U."/>
            <person name="Lee H."/>
            <person name="Kim H."/>
            <person name="Kim S.G."/>
            <person name="Ka J.O."/>
        </authorList>
    </citation>
    <scope>NUCLEOTIDE SEQUENCE [LARGE SCALE GENOMIC DNA]</scope>
    <source>
        <strain evidence="6 7">D78</strain>
    </source>
</reference>
<gene>
    <name evidence="6" type="ORF">SMD27_11230</name>
</gene>
<name>A0ABU5EC23_9PROT</name>
<comment type="caution">
    <text evidence="6">The sequence shown here is derived from an EMBL/GenBank/DDBJ whole genome shotgun (WGS) entry which is preliminary data.</text>
</comment>
<dbReference type="Proteomes" id="UP001279642">
    <property type="component" value="Unassembled WGS sequence"/>
</dbReference>
<evidence type="ECO:0000313" key="7">
    <source>
        <dbReference type="Proteomes" id="UP001279642"/>
    </source>
</evidence>
<feature type="domain" description="Succinylglutamate desuccinylase/Aspartoacylase catalytic" evidence="5">
    <location>
        <begin position="33"/>
        <end position="209"/>
    </location>
</feature>
<dbReference type="InterPro" id="IPR055438">
    <property type="entry name" value="AstE_AspA_cat"/>
</dbReference>
<evidence type="ECO:0000259" key="5">
    <source>
        <dbReference type="Pfam" id="PF24827"/>
    </source>
</evidence>
<sequence>MNKIVERLDLAGFSAGTQRHLTVHRYGKRGARPKAYIQASLHADEIPGMMAVHHLLGLLDKAATDGKILGEIVVVPAANPIGLAQVVNGYHLGRYDLVGDGNFNRHWPDLYGDLAARVESELTQDATANIATIRRAIGRRLDEMKALGETQQLKLGLARLAHDADIVLDVHCDDDSLMHIYIPPEHWPAYADLAAELGARACLTSADSGSFCFDETFYMAWSKLRQALGEKFPIPSPCFVATVELRGQADVSDELGAKDAAALFRFLQRHGLIDGNPGEAPALLCEATSLDATDVVQTPVAGILAYKVALGDKVKAGDHIADVIDPMADIAVARTKIVAVNDGFVLAKRLHKLVIAGHRIAKIVGTQSLKHRQEKLMLE</sequence>
<dbReference type="InterPro" id="IPR053138">
    <property type="entry name" value="N-alpha-Ac-DABA_deacetylase"/>
</dbReference>
<evidence type="ECO:0000256" key="1">
    <source>
        <dbReference type="ARBA" id="ARBA00001947"/>
    </source>
</evidence>
<evidence type="ECO:0000256" key="4">
    <source>
        <dbReference type="ARBA" id="ARBA00022833"/>
    </source>
</evidence>
<keyword evidence="4" id="KW-0862">Zinc</keyword>
<dbReference type="CDD" id="cd06250">
    <property type="entry name" value="M14_PaAOTO_like"/>
    <property type="match status" value="1"/>
</dbReference>
<dbReference type="EMBL" id="JAXCLW010000002">
    <property type="protein sequence ID" value="MDY0883417.1"/>
    <property type="molecule type" value="Genomic_DNA"/>
</dbReference>
<comment type="cofactor">
    <cofactor evidence="1">
        <name>Zn(2+)</name>
        <dbReference type="ChEBI" id="CHEBI:29105"/>
    </cofactor>
</comment>
<dbReference type="Pfam" id="PF24827">
    <property type="entry name" value="AstE_AspA_cat"/>
    <property type="match status" value="1"/>
</dbReference>
<evidence type="ECO:0000256" key="3">
    <source>
        <dbReference type="ARBA" id="ARBA00022801"/>
    </source>
</evidence>
<keyword evidence="7" id="KW-1185">Reference proteome</keyword>
<dbReference type="RefSeq" id="WP_320508453.1">
    <property type="nucleotide sequence ID" value="NZ_JAXCLW010000002.1"/>
</dbReference>
<evidence type="ECO:0000256" key="2">
    <source>
        <dbReference type="ARBA" id="ARBA00022723"/>
    </source>
</evidence>
<dbReference type="PANTHER" id="PTHR37326:SF1">
    <property type="entry name" value="BLL3975 PROTEIN"/>
    <property type="match status" value="1"/>
</dbReference>
<organism evidence="6 7">
    <name type="scientific">Dongia soli</name>
    <dbReference type="NCBI Taxonomy" id="600628"/>
    <lineage>
        <taxon>Bacteria</taxon>
        <taxon>Pseudomonadati</taxon>
        <taxon>Pseudomonadota</taxon>
        <taxon>Alphaproteobacteria</taxon>
        <taxon>Rhodospirillales</taxon>
        <taxon>Dongiaceae</taxon>
        <taxon>Dongia</taxon>
    </lineage>
</organism>
<evidence type="ECO:0000313" key="6">
    <source>
        <dbReference type="EMBL" id="MDY0883417.1"/>
    </source>
</evidence>
<keyword evidence="2" id="KW-0479">Metal-binding</keyword>
<keyword evidence="3" id="KW-0378">Hydrolase</keyword>
<accession>A0ABU5EC23</accession>
<proteinExistence type="predicted"/>
<dbReference type="Gene3D" id="3.40.630.10">
    <property type="entry name" value="Zn peptidases"/>
    <property type="match status" value="1"/>
</dbReference>
<dbReference type="SUPFAM" id="SSF53187">
    <property type="entry name" value="Zn-dependent exopeptidases"/>
    <property type="match status" value="1"/>
</dbReference>
<dbReference type="PANTHER" id="PTHR37326">
    <property type="entry name" value="BLL3975 PROTEIN"/>
    <property type="match status" value="1"/>
</dbReference>